<comment type="caution">
    <text evidence="2">The sequence shown here is derived from an EMBL/GenBank/DDBJ whole genome shotgun (WGS) entry which is preliminary data.</text>
</comment>
<evidence type="ECO:0000313" key="3">
    <source>
        <dbReference type="Proteomes" id="UP001054945"/>
    </source>
</evidence>
<evidence type="ECO:0000256" key="1">
    <source>
        <dbReference type="SAM" id="Phobius"/>
    </source>
</evidence>
<protein>
    <recommendedName>
        <fullName evidence="4">Transmembrane protein</fullName>
    </recommendedName>
</protein>
<feature type="transmembrane region" description="Helical" evidence="1">
    <location>
        <begin position="47"/>
        <end position="66"/>
    </location>
</feature>
<evidence type="ECO:0000313" key="2">
    <source>
        <dbReference type="EMBL" id="GIY44386.1"/>
    </source>
</evidence>
<name>A0AAV4TGY5_CAEEX</name>
<evidence type="ECO:0008006" key="4">
    <source>
        <dbReference type="Google" id="ProtNLM"/>
    </source>
</evidence>
<dbReference type="EMBL" id="BPLR01011135">
    <property type="protein sequence ID" value="GIY44386.1"/>
    <property type="molecule type" value="Genomic_DNA"/>
</dbReference>
<dbReference type="Proteomes" id="UP001054945">
    <property type="component" value="Unassembled WGS sequence"/>
</dbReference>
<keyword evidence="3" id="KW-1185">Reference proteome</keyword>
<sequence length="89" mass="10196">MKIQNSLRMLRNLPTLLKESLFSPTAVDNAEQLQSVSVKMKVQSGKLCYLIVIVLAFINLCFSLRMEFDEDDDENVYDDDYALINSQVC</sequence>
<organism evidence="2 3">
    <name type="scientific">Caerostris extrusa</name>
    <name type="common">Bark spider</name>
    <name type="synonym">Caerostris bankana</name>
    <dbReference type="NCBI Taxonomy" id="172846"/>
    <lineage>
        <taxon>Eukaryota</taxon>
        <taxon>Metazoa</taxon>
        <taxon>Ecdysozoa</taxon>
        <taxon>Arthropoda</taxon>
        <taxon>Chelicerata</taxon>
        <taxon>Arachnida</taxon>
        <taxon>Araneae</taxon>
        <taxon>Araneomorphae</taxon>
        <taxon>Entelegynae</taxon>
        <taxon>Araneoidea</taxon>
        <taxon>Araneidae</taxon>
        <taxon>Caerostris</taxon>
    </lineage>
</organism>
<accession>A0AAV4TGY5</accession>
<keyword evidence="1" id="KW-0472">Membrane</keyword>
<gene>
    <name evidence="2" type="ORF">CEXT_746661</name>
</gene>
<reference evidence="2 3" key="1">
    <citation type="submission" date="2021-06" db="EMBL/GenBank/DDBJ databases">
        <title>Caerostris extrusa draft genome.</title>
        <authorList>
            <person name="Kono N."/>
            <person name="Arakawa K."/>
        </authorList>
    </citation>
    <scope>NUCLEOTIDE SEQUENCE [LARGE SCALE GENOMIC DNA]</scope>
</reference>
<keyword evidence="1" id="KW-0812">Transmembrane</keyword>
<proteinExistence type="predicted"/>
<keyword evidence="1" id="KW-1133">Transmembrane helix</keyword>
<dbReference type="AlphaFoldDB" id="A0AAV4TGY5"/>